<reference evidence="4" key="1">
    <citation type="journal article" date="2019" name="Int. J. Syst. Evol. Microbiol.">
        <title>The Global Catalogue of Microorganisms (GCM) 10K type strain sequencing project: providing services to taxonomists for standard genome sequencing and annotation.</title>
        <authorList>
            <consortium name="The Broad Institute Genomics Platform"/>
            <consortium name="The Broad Institute Genome Sequencing Center for Infectious Disease"/>
            <person name="Wu L."/>
            <person name="Ma J."/>
        </authorList>
    </citation>
    <scope>NUCLEOTIDE SEQUENCE [LARGE SCALE GENOMIC DNA]</scope>
    <source>
        <strain evidence="4">JCM 15974</strain>
    </source>
</reference>
<dbReference type="InterPro" id="IPR031493">
    <property type="entry name" value="Zinc_ribbon_15"/>
</dbReference>
<feature type="transmembrane region" description="Helical" evidence="1">
    <location>
        <begin position="88"/>
        <end position="106"/>
    </location>
</feature>
<evidence type="ECO:0000259" key="2">
    <source>
        <dbReference type="Pfam" id="PF17032"/>
    </source>
</evidence>
<keyword evidence="1" id="KW-0812">Transmembrane</keyword>
<name>A0ABP3TNQ1_9FLAO</name>
<feature type="domain" description="Zinc-ribbon 15" evidence="2">
    <location>
        <begin position="20"/>
        <end position="67"/>
    </location>
</feature>
<protein>
    <recommendedName>
        <fullName evidence="2">Zinc-ribbon 15 domain-containing protein</fullName>
    </recommendedName>
</protein>
<dbReference type="Proteomes" id="UP001501758">
    <property type="component" value="Unassembled WGS sequence"/>
</dbReference>
<dbReference type="EMBL" id="BAAAGE010000001">
    <property type="protein sequence ID" value="GAA0713863.1"/>
    <property type="molecule type" value="Genomic_DNA"/>
</dbReference>
<gene>
    <name evidence="3" type="ORF">GCM10009430_06210</name>
</gene>
<evidence type="ECO:0000313" key="4">
    <source>
        <dbReference type="Proteomes" id="UP001501758"/>
    </source>
</evidence>
<keyword evidence="4" id="KW-1185">Reference proteome</keyword>
<organism evidence="3 4">
    <name type="scientific">Aquimarina litoralis</name>
    <dbReference type="NCBI Taxonomy" id="584605"/>
    <lineage>
        <taxon>Bacteria</taxon>
        <taxon>Pseudomonadati</taxon>
        <taxon>Bacteroidota</taxon>
        <taxon>Flavobacteriia</taxon>
        <taxon>Flavobacteriales</taxon>
        <taxon>Flavobacteriaceae</taxon>
        <taxon>Aquimarina</taxon>
    </lineage>
</organism>
<accession>A0ABP3TNQ1</accession>
<evidence type="ECO:0000313" key="3">
    <source>
        <dbReference type="EMBL" id="GAA0713863.1"/>
    </source>
</evidence>
<sequence>MIIYGSKSVHLKSERSEMSVCPNCGTQGSLVLSVYRRHAHIFWIPLFPIGKKGLSQCQHCKNVLYTKEMPTPIRKEFNILKNKAKGPLWQFVGLAILLVAIVWAALSVKLQG</sequence>
<evidence type="ECO:0000256" key="1">
    <source>
        <dbReference type="SAM" id="Phobius"/>
    </source>
</evidence>
<dbReference type="RefSeq" id="WP_343910408.1">
    <property type="nucleotide sequence ID" value="NZ_BAAAGE010000001.1"/>
</dbReference>
<comment type="caution">
    <text evidence="3">The sequence shown here is derived from an EMBL/GenBank/DDBJ whole genome shotgun (WGS) entry which is preliminary data.</text>
</comment>
<keyword evidence="1" id="KW-0472">Membrane</keyword>
<keyword evidence="1" id="KW-1133">Transmembrane helix</keyword>
<proteinExistence type="predicted"/>
<dbReference type="Pfam" id="PF17032">
    <property type="entry name" value="Zn_ribbon_15"/>
    <property type="match status" value="1"/>
</dbReference>